<feature type="region of interest" description="Disordered" evidence="1">
    <location>
        <begin position="991"/>
        <end position="1042"/>
    </location>
</feature>
<feature type="compositionally biased region" description="Basic and acidic residues" evidence="1">
    <location>
        <begin position="279"/>
        <end position="314"/>
    </location>
</feature>
<feature type="compositionally biased region" description="Low complexity" evidence="1">
    <location>
        <begin position="930"/>
        <end position="942"/>
    </location>
</feature>
<feature type="compositionally biased region" description="Low complexity" evidence="1">
    <location>
        <begin position="683"/>
        <end position="699"/>
    </location>
</feature>
<dbReference type="Gene3D" id="1.20.1250.20">
    <property type="entry name" value="MFS general substrate transporter like domains"/>
    <property type="match status" value="1"/>
</dbReference>
<feature type="region of interest" description="Disordered" evidence="1">
    <location>
        <begin position="823"/>
        <end position="957"/>
    </location>
</feature>
<keyword evidence="2" id="KW-0812">Transmembrane</keyword>
<feature type="transmembrane region" description="Helical" evidence="2">
    <location>
        <begin position="71"/>
        <end position="92"/>
    </location>
</feature>
<feature type="non-terminal residue" evidence="3">
    <location>
        <position position="1"/>
    </location>
</feature>
<name>A0A0G4G6X6_9ALVE</name>
<organism evidence="3">
    <name type="scientific">Chromera velia CCMP2878</name>
    <dbReference type="NCBI Taxonomy" id="1169474"/>
    <lineage>
        <taxon>Eukaryota</taxon>
        <taxon>Sar</taxon>
        <taxon>Alveolata</taxon>
        <taxon>Colpodellida</taxon>
        <taxon>Chromeraceae</taxon>
        <taxon>Chromera</taxon>
    </lineage>
</organism>
<evidence type="ECO:0000313" key="3">
    <source>
        <dbReference type="EMBL" id="CEM24370.1"/>
    </source>
</evidence>
<feature type="region of interest" description="Disordered" evidence="1">
    <location>
        <begin position="771"/>
        <end position="790"/>
    </location>
</feature>
<feature type="compositionally biased region" description="Low complexity" evidence="1">
    <location>
        <begin position="1226"/>
        <end position="1243"/>
    </location>
</feature>
<feature type="region of interest" description="Disordered" evidence="1">
    <location>
        <begin position="578"/>
        <end position="704"/>
    </location>
</feature>
<feature type="transmembrane region" description="Helical" evidence="2">
    <location>
        <begin position="104"/>
        <end position="126"/>
    </location>
</feature>
<accession>A0A0G4G6X6</accession>
<feature type="compositionally biased region" description="Basic and acidic residues" evidence="1">
    <location>
        <begin position="900"/>
        <end position="916"/>
    </location>
</feature>
<feature type="region of interest" description="Disordered" evidence="1">
    <location>
        <begin position="271"/>
        <end position="429"/>
    </location>
</feature>
<feature type="region of interest" description="Disordered" evidence="1">
    <location>
        <begin position="1084"/>
        <end position="1106"/>
    </location>
</feature>
<feature type="compositionally biased region" description="Polar residues" evidence="1">
    <location>
        <begin position="825"/>
        <end position="835"/>
    </location>
</feature>
<dbReference type="SUPFAM" id="SSF103473">
    <property type="entry name" value="MFS general substrate transporter"/>
    <property type="match status" value="1"/>
</dbReference>
<feature type="compositionally biased region" description="Basic and acidic residues" evidence="1">
    <location>
        <begin position="355"/>
        <end position="380"/>
    </location>
</feature>
<feature type="compositionally biased region" description="Basic and acidic residues" evidence="1">
    <location>
        <begin position="1177"/>
        <end position="1196"/>
    </location>
</feature>
<keyword evidence="2" id="KW-1133">Transmembrane helix</keyword>
<evidence type="ECO:0000256" key="1">
    <source>
        <dbReference type="SAM" id="MobiDB-lite"/>
    </source>
</evidence>
<feature type="compositionally biased region" description="Basic and acidic residues" evidence="1">
    <location>
        <begin position="1088"/>
        <end position="1106"/>
    </location>
</feature>
<sequence length="1366" mass="148322">LGVTGLRLERPLSFWKEVLIYLRMATSAHYSRIYKVLMLSAVLVGLVLKGLEFAGEQTAAEGEIFGFFRHPGMIMVSWFGLQLPFVIVAAYVGEALGRRNGMKFFTLIGGSLLLLCVVLTSIWGVGECEMGLEGALGSVRGERGQEVKGVLRSALVEGGQRGDGGMGGTFGFFNVGDSFVDSREGNSGGDSSSVNAAAIERIFISILGGGCGSEMGIGWGGVLDSFPFFSFFSEGRRERRKEDTAREGTARELGELDRSFAVNLQKNDVVTMLPPFQNAEKEEKEENRDYEETSRRPNDSFEAQQHGKGEERVGAKTTETLAKKSSILHGSRKGDPHSTASSMVFPTPLPVSRQTEAHQENEKRMSEISILEERNAADGGERDDEEMEEQPLVEEEEGRETEEGEQEEGDGQAGEKEEEEKEHPKDLRRISPARHGIHVGVCDTVRYSLAVFALLAVGCAFCHSAGVLMRLYSAEAFPTVCRGTGTGLVSSAYWFGGAIAPLLHETLVYTGPGYMAASEIFVFVVGASAVAAFACLVCLKVETKGRPLNHFYSGDTLRLLISQCVRFRARILRQNGEPLGPEDVEELLEGDGERSRMGSVSLSLSGREGESIDRDRDGHRGRRQRERVSGGPMQQADRDGETGGGRFSSFGGDPKRNHRDRAGSWGADRGGGSFQFGDELSGSASHSASASASPSAAASPHRRSRLLQTSDSFHMDEWPSVAAMRLTQQPSQDSPHSPSLSRFCTCAHPLPLQQSTAPLSEVERLEREEEHERFVRSAVQGGRGASASLLPPLTQTQRRGSDRDCERDSLSFIACSMPASFIEGSRNQPQQQGSTCERERVRLSAALSEGHAIPSPLRSPAESPDLPSASSRGRERDMSFLAMTPPARLSDAALMGGEGKGGRGDRGHDHERERRQPPTAESSETRRRPASAAAGALSASGSSHREREGQRERGESRFAVRRLRDRFRRLRARMSERWQRHDDVIMMPGASADRGGGRHSLNFSSLVSDGGGRGKERLRRQTSGGVGSSSILSGTENGGSGSEGRFGCGRCGGVLTSGGFQPHENSVSIEREAQREHMVLLDAPHAGRRGEREREHSSSSSHHHEISRLVGRYRGRCMSASLLEGGDETEREVDIAQRANGPSALLQQTFFLTADAGHEGGGTGTERHLPPSSFSSSDRREMTEAKLGERENDRQTLVKHRSAPAKEGGGGAAAAIPSGRSSITASPLLCQPQPHCQPPQSLSGSPRSIPHHPPHAHPDDVRDNPSRDGGAEQQEEQPDQMIILPPQTGSSNSSVHPMMHQYDHHNHQRSSHPMVPSSSFDLDDRDQPAYSESRPPDPFTTYRRQSAGGESALSEEVDGGSRIELL</sequence>
<feature type="compositionally biased region" description="Basic and acidic residues" evidence="1">
    <location>
        <begin position="943"/>
        <end position="957"/>
    </location>
</feature>
<feature type="compositionally biased region" description="Basic and acidic residues" evidence="1">
    <location>
        <begin position="607"/>
        <end position="618"/>
    </location>
</feature>
<dbReference type="InterPro" id="IPR036259">
    <property type="entry name" value="MFS_trans_sf"/>
</dbReference>
<feature type="region of interest" description="Disordered" evidence="1">
    <location>
        <begin position="1155"/>
        <end position="1366"/>
    </location>
</feature>
<feature type="transmembrane region" description="Helical" evidence="2">
    <location>
        <begin position="33"/>
        <end position="51"/>
    </location>
</feature>
<evidence type="ECO:0000256" key="2">
    <source>
        <dbReference type="SAM" id="Phobius"/>
    </source>
</evidence>
<gene>
    <name evidence="3" type="ORF">Cvel_20543</name>
</gene>
<protein>
    <submittedName>
        <fullName evidence="3">Uncharacterized protein</fullName>
    </submittedName>
</protein>
<feature type="compositionally biased region" description="Basic and acidic residues" evidence="1">
    <location>
        <begin position="1256"/>
        <end position="1270"/>
    </location>
</feature>
<feature type="compositionally biased region" description="Acidic residues" evidence="1">
    <location>
        <begin position="381"/>
        <end position="420"/>
    </location>
</feature>
<dbReference type="VEuPathDB" id="CryptoDB:Cvel_20543"/>
<proteinExistence type="predicted"/>
<keyword evidence="2" id="KW-0472">Membrane</keyword>
<dbReference type="EMBL" id="CDMZ01000941">
    <property type="protein sequence ID" value="CEM24370.1"/>
    <property type="molecule type" value="Genomic_DNA"/>
</dbReference>
<feature type="compositionally biased region" description="Acidic residues" evidence="1">
    <location>
        <begin position="580"/>
        <end position="590"/>
    </location>
</feature>
<reference evidence="3" key="1">
    <citation type="submission" date="2014-11" db="EMBL/GenBank/DDBJ databases">
        <authorList>
            <person name="Otto D Thomas"/>
            <person name="Naeem Raeece"/>
        </authorList>
    </citation>
    <scope>NUCLEOTIDE SEQUENCE</scope>
</reference>